<keyword evidence="3" id="KW-1185">Reference proteome</keyword>
<dbReference type="SUPFAM" id="SSF48264">
    <property type="entry name" value="Cytochrome P450"/>
    <property type="match status" value="1"/>
</dbReference>
<accession>A0AAD1XVK5</accession>
<reference evidence="2" key="1">
    <citation type="submission" date="2023-07" db="EMBL/GenBank/DDBJ databases">
        <authorList>
            <consortium name="AG Swart"/>
            <person name="Singh M."/>
            <person name="Singh A."/>
            <person name="Seah K."/>
            <person name="Emmerich C."/>
        </authorList>
    </citation>
    <scope>NUCLEOTIDE SEQUENCE</scope>
    <source>
        <strain evidence="2">DP1</strain>
    </source>
</reference>
<comment type="similarity">
    <text evidence="1">Belongs to the cytochrome P450 family.</text>
</comment>
<dbReference type="Pfam" id="PF00067">
    <property type="entry name" value="p450"/>
    <property type="match status" value="1"/>
</dbReference>
<dbReference type="GO" id="GO:0004497">
    <property type="term" value="F:monooxygenase activity"/>
    <property type="evidence" value="ECO:0007669"/>
    <property type="project" value="InterPro"/>
</dbReference>
<protein>
    <recommendedName>
        <fullName evidence="4">Cytochrome P450</fullName>
    </recommendedName>
</protein>
<sequence length="446" mass="52274">MEKMRQLITISKYCPKVLLLVAMKLYYPYMMKKWFRQYKNVAVCEDFNLIYGDQDRRKMINNGGTEIQMHVDGVLENKELDFKLEIYYSGIWLHVYTPRAIRETVALVPDKIDRSDYEKFSFGKLCPYSFERQRTSKEWKIRKEAILKHTPLKKPSDHILMMLQKIKYESSKWEVDQPIDIILFFNNLSLDMVCMTLFGSDFMESPLKCPYIDENNRTKNISLPQAILNISTDLDESYSYPISQHLPVINEKSLGNPYKRDKKNIEQTQKSLANYLKIKEISEEQVIEDYLNVIDAADDTLDICLVSCLFRLKQNSHVHRKLVEELKSCGITAAIDDISELTADKLSDCDYLTYVIKECLRMDPSSICTAPYMTYEDVEICGVRIPAKMNLVLNFIGCHYNSDQWHEPTRFIPERFDPSSEYFLKPGTGNHNKITVKMMLEIHWHS</sequence>
<dbReference type="Gene3D" id="1.10.630.10">
    <property type="entry name" value="Cytochrome P450"/>
    <property type="match status" value="1"/>
</dbReference>
<gene>
    <name evidence="2" type="ORF">ECRASSUSDP1_LOCUS21280</name>
</gene>
<evidence type="ECO:0000313" key="3">
    <source>
        <dbReference type="Proteomes" id="UP001295684"/>
    </source>
</evidence>
<comment type="caution">
    <text evidence="2">The sequence shown here is derived from an EMBL/GenBank/DDBJ whole genome shotgun (WGS) entry which is preliminary data.</text>
</comment>
<dbReference type="InterPro" id="IPR050121">
    <property type="entry name" value="Cytochrome_P450_monoxygenase"/>
</dbReference>
<dbReference type="GO" id="GO:0020037">
    <property type="term" value="F:heme binding"/>
    <property type="evidence" value="ECO:0007669"/>
    <property type="project" value="InterPro"/>
</dbReference>
<proteinExistence type="inferred from homology"/>
<name>A0AAD1XVK5_EUPCR</name>
<evidence type="ECO:0008006" key="4">
    <source>
        <dbReference type="Google" id="ProtNLM"/>
    </source>
</evidence>
<evidence type="ECO:0000313" key="2">
    <source>
        <dbReference type="EMBL" id="CAI2379860.1"/>
    </source>
</evidence>
<dbReference type="InterPro" id="IPR001128">
    <property type="entry name" value="Cyt_P450"/>
</dbReference>
<dbReference type="CDD" id="cd00302">
    <property type="entry name" value="cytochrome_P450"/>
    <property type="match status" value="1"/>
</dbReference>
<dbReference type="GO" id="GO:0016705">
    <property type="term" value="F:oxidoreductase activity, acting on paired donors, with incorporation or reduction of molecular oxygen"/>
    <property type="evidence" value="ECO:0007669"/>
    <property type="project" value="InterPro"/>
</dbReference>
<dbReference type="InterPro" id="IPR036396">
    <property type="entry name" value="Cyt_P450_sf"/>
</dbReference>
<dbReference type="PANTHER" id="PTHR24305">
    <property type="entry name" value="CYTOCHROME P450"/>
    <property type="match status" value="1"/>
</dbReference>
<dbReference type="EMBL" id="CAMPGE010021735">
    <property type="protein sequence ID" value="CAI2379860.1"/>
    <property type="molecule type" value="Genomic_DNA"/>
</dbReference>
<dbReference type="AlphaFoldDB" id="A0AAD1XVK5"/>
<dbReference type="GO" id="GO:0005506">
    <property type="term" value="F:iron ion binding"/>
    <property type="evidence" value="ECO:0007669"/>
    <property type="project" value="InterPro"/>
</dbReference>
<evidence type="ECO:0000256" key="1">
    <source>
        <dbReference type="ARBA" id="ARBA00010617"/>
    </source>
</evidence>
<dbReference type="PANTHER" id="PTHR24305:SF166">
    <property type="entry name" value="CYTOCHROME P450 12A4, MITOCHONDRIAL-RELATED"/>
    <property type="match status" value="1"/>
</dbReference>
<dbReference type="Proteomes" id="UP001295684">
    <property type="component" value="Unassembled WGS sequence"/>
</dbReference>
<organism evidence="2 3">
    <name type="scientific">Euplotes crassus</name>
    <dbReference type="NCBI Taxonomy" id="5936"/>
    <lineage>
        <taxon>Eukaryota</taxon>
        <taxon>Sar</taxon>
        <taxon>Alveolata</taxon>
        <taxon>Ciliophora</taxon>
        <taxon>Intramacronucleata</taxon>
        <taxon>Spirotrichea</taxon>
        <taxon>Hypotrichia</taxon>
        <taxon>Euplotida</taxon>
        <taxon>Euplotidae</taxon>
        <taxon>Moneuplotes</taxon>
    </lineage>
</organism>